<name>A0ACB9AKC0_CICIN</name>
<evidence type="ECO:0000313" key="2">
    <source>
        <dbReference type="Proteomes" id="UP001055811"/>
    </source>
</evidence>
<dbReference type="EMBL" id="CM042015">
    <property type="protein sequence ID" value="KAI3710390.1"/>
    <property type="molecule type" value="Genomic_DNA"/>
</dbReference>
<organism evidence="1 2">
    <name type="scientific">Cichorium intybus</name>
    <name type="common">Chicory</name>
    <dbReference type="NCBI Taxonomy" id="13427"/>
    <lineage>
        <taxon>Eukaryota</taxon>
        <taxon>Viridiplantae</taxon>
        <taxon>Streptophyta</taxon>
        <taxon>Embryophyta</taxon>
        <taxon>Tracheophyta</taxon>
        <taxon>Spermatophyta</taxon>
        <taxon>Magnoliopsida</taxon>
        <taxon>eudicotyledons</taxon>
        <taxon>Gunneridae</taxon>
        <taxon>Pentapetalae</taxon>
        <taxon>asterids</taxon>
        <taxon>campanulids</taxon>
        <taxon>Asterales</taxon>
        <taxon>Asteraceae</taxon>
        <taxon>Cichorioideae</taxon>
        <taxon>Cichorieae</taxon>
        <taxon>Cichoriinae</taxon>
        <taxon>Cichorium</taxon>
    </lineage>
</organism>
<dbReference type="Proteomes" id="UP001055811">
    <property type="component" value="Linkage Group LG07"/>
</dbReference>
<proteinExistence type="predicted"/>
<reference evidence="1 2" key="2">
    <citation type="journal article" date="2022" name="Mol. Ecol. Resour.">
        <title>The genomes of chicory, endive, great burdock and yacon provide insights into Asteraceae paleo-polyploidization history and plant inulin production.</title>
        <authorList>
            <person name="Fan W."/>
            <person name="Wang S."/>
            <person name="Wang H."/>
            <person name="Wang A."/>
            <person name="Jiang F."/>
            <person name="Liu H."/>
            <person name="Zhao H."/>
            <person name="Xu D."/>
            <person name="Zhang Y."/>
        </authorList>
    </citation>
    <scope>NUCLEOTIDE SEQUENCE [LARGE SCALE GENOMIC DNA]</scope>
    <source>
        <strain evidence="2">cv. Punajuju</strain>
        <tissue evidence="1">Leaves</tissue>
    </source>
</reference>
<sequence length="104" mass="11935">MNQTRTLFLRFKLFRWNQLSGEHSSMSSQRLLDIQFRFNPIETKIDDLDIEKLKMKIGEALAISSILQFHLFLTKSDHNTQNSPSISKNQDSASSCAISSTKLD</sequence>
<evidence type="ECO:0000313" key="1">
    <source>
        <dbReference type="EMBL" id="KAI3710390.1"/>
    </source>
</evidence>
<accession>A0ACB9AKC0</accession>
<keyword evidence="2" id="KW-1185">Reference proteome</keyword>
<reference evidence="2" key="1">
    <citation type="journal article" date="2022" name="Mol. Ecol. Resour.">
        <title>The genomes of chicory, endive, great burdock and yacon provide insights into Asteraceae palaeo-polyploidization history and plant inulin production.</title>
        <authorList>
            <person name="Fan W."/>
            <person name="Wang S."/>
            <person name="Wang H."/>
            <person name="Wang A."/>
            <person name="Jiang F."/>
            <person name="Liu H."/>
            <person name="Zhao H."/>
            <person name="Xu D."/>
            <person name="Zhang Y."/>
        </authorList>
    </citation>
    <scope>NUCLEOTIDE SEQUENCE [LARGE SCALE GENOMIC DNA]</scope>
    <source>
        <strain evidence="2">cv. Punajuju</strain>
    </source>
</reference>
<protein>
    <submittedName>
        <fullName evidence="1">Uncharacterized protein</fullName>
    </submittedName>
</protein>
<gene>
    <name evidence="1" type="ORF">L2E82_40170</name>
</gene>
<comment type="caution">
    <text evidence="1">The sequence shown here is derived from an EMBL/GenBank/DDBJ whole genome shotgun (WGS) entry which is preliminary data.</text>
</comment>